<dbReference type="AlphaFoldDB" id="A0AAD4UQS1"/>
<keyword evidence="3" id="KW-1185">Reference proteome</keyword>
<name>A0AAD4UQS1_OVIAM</name>
<protein>
    <submittedName>
        <fullName evidence="2">Uncharacterized protein</fullName>
    </submittedName>
</protein>
<organism evidence="2 3">
    <name type="scientific">Ovis ammon polii</name>
    <dbReference type="NCBI Taxonomy" id="230172"/>
    <lineage>
        <taxon>Eukaryota</taxon>
        <taxon>Metazoa</taxon>
        <taxon>Chordata</taxon>
        <taxon>Craniata</taxon>
        <taxon>Vertebrata</taxon>
        <taxon>Euteleostomi</taxon>
        <taxon>Mammalia</taxon>
        <taxon>Eutheria</taxon>
        <taxon>Laurasiatheria</taxon>
        <taxon>Artiodactyla</taxon>
        <taxon>Ruminantia</taxon>
        <taxon>Pecora</taxon>
        <taxon>Bovidae</taxon>
        <taxon>Caprinae</taxon>
        <taxon>Ovis</taxon>
    </lineage>
</organism>
<sequence>MTQRERLMDWLSDRGEGYSLTVCCDPGSLMGMRIPIPKELPDWSDTPTDTQFPYSEWWVSGVGSHFLSCLPHSASSKDAFLDPTGKVKYCQQYAHHTPDTAILASPPESEQLASDSVSFFTRYCAKHFVARGSFNPHKYPMRGSTETQLGIANHRSRQRTALPSDTKAAGDKRVGFSQVSTADI</sequence>
<evidence type="ECO:0000313" key="3">
    <source>
        <dbReference type="Proteomes" id="UP001214576"/>
    </source>
</evidence>
<dbReference type="Proteomes" id="UP001214576">
    <property type="component" value="Unassembled WGS sequence"/>
</dbReference>
<dbReference type="EMBL" id="JAKZEL010000001">
    <property type="protein sequence ID" value="KAI4549502.1"/>
    <property type="molecule type" value="Genomic_DNA"/>
</dbReference>
<comment type="caution">
    <text evidence="2">The sequence shown here is derived from an EMBL/GenBank/DDBJ whole genome shotgun (WGS) entry which is preliminary data.</text>
</comment>
<reference evidence="2" key="1">
    <citation type="submission" date="2022-03" db="EMBL/GenBank/DDBJ databases">
        <title>Genomic analyses of argali, domestic sheep and their hybrids provide insights into chromosomal evolution, heterosis and genetic basis of agronomic traits.</title>
        <authorList>
            <person name="Li M."/>
        </authorList>
    </citation>
    <scope>NUCLEOTIDE SEQUENCE</scope>
    <source>
        <strain evidence="2">CAU-MHL-2022a</strain>
        <tissue evidence="2">Skin</tissue>
    </source>
</reference>
<feature type="region of interest" description="Disordered" evidence="1">
    <location>
        <begin position="153"/>
        <end position="184"/>
    </location>
</feature>
<proteinExistence type="predicted"/>
<evidence type="ECO:0000256" key="1">
    <source>
        <dbReference type="SAM" id="MobiDB-lite"/>
    </source>
</evidence>
<gene>
    <name evidence="2" type="ORF">MG293_001832</name>
</gene>
<accession>A0AAD4UQS1</accession>
<evidence type="ECO:0000313" key="2">
    <source>
        <dbReference type="EMBL" id="KAI4549502.1"/>
    </source>
</evidence>